<dbReference type="InterPro" id="IPR000620">
    <property type="entry name" value="EamA_dom"/>
</dbReference>
<protein>
    <submittedName>
        <fullName evidence="3">DMT transporter permease</fullName>
    </submittedName>
</protein>
<evidence type="ECO:0000313" key="4">
    <source>
        <dbReference type="Proteomes" id="UP000638981"/>
    </source>
</evidence>
<feature type="transmembrane region" description="Helical" evidence="1">
    <location>
        <begin position="275"/>
        <end position="294"/>
    </location>
</feature>
<evidence type="ECO:0000313" key="3">
    <source>
        <dbReference type="EMBL" id="GHC63887.1"/>
    </source>
</evidence>
<dbReference type="GO" id="GO:0016020">
    <property type="term" value="C:membrane"/>
    <property type="evidence" value="ECO:0007669"/>
    <property type="project" value="InterPro"/>
</dbReference>
<sequence>MIWALVSLTAAALQTLRNAMQSGLTARIGTIGATQVRFLFGLPFAVAFLGLGAWVTGQAVPWPSPKVLGFAAMGGVAQIGATALMLFVMKTNGFGISTAWLKGEPVIVALIGWAVLGDPLTLPMLGAIGLAVAGVLILSLRPETGARLAELQPAALGLLAGALFGLSAIGFRGAITGLESGDFLIRALTVLVLALVLQSGLLAVWMGLFSRPALLGSLAAWRPSLTAGFLGAAASACWFVAFALASAAHVRTLALTEVIFALIVARWHFGQSVTPRQLTGIAVLMAGVALLLLMG</sequence>
<dbReference type="SUPFAM" id="SSF103481">
    <property type="entry name" value="Multidrug resistance efflux transporter EmrE"/>
    <property type="match status" value="2"/>
</dbReference>
<gene>
    <name evidence="3" type="ORF">GCM10007315_30370</name>
</gene>
<feature type="transmembrane region" description="Helical" evidence="1">
    <location>
        <begin position="183"/>
        <end position="205"/>
    </location>
</feature>
<feature type="transmembrane region" description="Helical" evidence="1">
    <location>
        <begin position="152"/>
        <end position="171"/>
    </location>
</feature>
<dbReference type="InterPro" id="IPR037185">
    <property type="entry name" value="EmrE-like"/>
</dbReference>
<comment type="caution">
    <text evidence="3">The sequence shown here is derived from an EMBL/GenBank/DDBJ whole genome shotgun (WGS) entry which is preliminary data.</text>
</comment>
<evidence type="ECO:0000259" key="2">
    <source>
        <dbReference type="Pfam" id="PF00892"/>
    </source>
</evidence>
<keyword evidence="1" id="KW-0812">Transmembrane</keyword>
<feature type="transmembrane region" description="Helical" evidence="1">
    <location>
        <begin position="35"/>
        <end position="55"/>
    </location>
</feature>
<accession>A0A918TUG9</accession>
<feature type="domain" description="EamA" evidence="2">
    <location>
        <begin position="155"/>
        <end position="292"/>
    </location>
</feature>
<feature type="transmembrane region" description="Helical" evidence="1">
    <location>
        <begin position="252"/>
        <end position="269"/>
    </location>
</feature>
<dbReference type="Gene3D" id="1.10.3730.20">
    <property type="match status" value="1"/>
</dbReference>
<dbReference type="AlphaFoldDB" id="A0A918TUG9"/>
<keyword evidence="4" id="KW-1185">Reference proteome</keyword>
<feature type="transmembrane region" description="Helical" evidence="1">
    <location>
        <begin position="225"/>
        <end position="245"/>
    </location>
</feature>
<keyword evidence="1" id="KW-1133">Transmembrane helix</keyword>
<feature type="transmembrane region" description="Helical" evidence="1">
    <location>
        <begin position="67"/>
        <end position="88"/>
    </location>
</feature>
<organism evidence="3 4">
    <name type="scientific">Neogemmobacter tilapiae</name>
    <dbReference type="NCBI Taxonomy" id="875041"/>
    <lineage>
        <taxon>Bacteria</taxon>
        <taxon>Pseudomonadati</taxon>
        <taxon>Pseudomonadota</taxon>
        <taxon>Alphaproteobacteria</taxon>
        <taxon>Rhodobacterales</taxon>
        <taxon>Paracoccaceae</taxon>
        <taxon>Neogemmobacter</taxon>
    </lineage>
</organism>
<dbReference type="EMBL" id="BMYJ01000010">
    <property type="protein sequence ID" value="GHC63887.1"/>
    <property type="molecule type" value="Genomic_DNA"/>
</dbReference>
<reference evidence="3" key="1">
    <citation type="journal article" date="2014" name="Int. J. Syst. Evol. Microbiol.">
        <title>Complete genome sequence of Corynebacterium casei LMG S-19264T (=DSM 44701T), isolated from a smear-ripened cheese.</title>
        <authorList>
            <consortium name="US DOE Joint Genome Institute (JGI-PGF)"/>
            <person name="Walter F."/>
            <person name="Albersmeier A."/>
            <person name="Kalinowski J."/>
            <person name="Ruckert C."/>
        </authorList>
    </citation>
    <scope>NUCLEOTIDE SEQUENCE</scope>
    <source>
        <strain evidence="3">KCTC 23310</strain>
    </source>
</reference>
<proteinExistence type="predicted"/>
<name>A0A918TUG9_9RHOB</name>
<dbReference type="RefSeq" id="WP_189412627.1">
    <property type="nucleotide sequence ID" value="NZ_BMYJ01000010.1"/>
</dbReference>
<reference evidence="3" key="2">
    <citation type="submission" date="2020-09" db="EMBL/GenBank/DDBJ databases">
        <authorList>
            <person name="Sun Q."/>
            <person name="Kim S."/>
        </authorList>
    </citation>
    <scope>NUCLEOTIDE SEQUENCE</scope>
    <source>
        <strain evidence="3">KCTC 23310</strain>
    </source>
</reference>
<dbReference type="Pfam" id="PF00892">
    <property type="entry name" value="EamA"/>
    <property type="match status" value="1"/>
</dbReference>
<keyword evidence="1" id="KW-0472">Membrane</keyword>
<feature type="transmembrane region" description="Helical" evidence="1">
    <location>
        <begin position="122"/>
        <end position="140"/>
    </location>
</feature>
<evidence type="ECO:0000256" key="1">
    <source>
        <dbReference type="SAM" id="Phobius"/>
    </source>
</evidence>
<dbReference type="Proteomes" id="UP000638981">
    <property type="component" value="Unassembled WGS sequence"/>
</dbReference>